<dbReference type="AlphaFoldDB" id="A0A1G7RJG6"/>
<dbReference type="OrthoDB" id="9114244at2"/>
<organism evidence="2 3">
    <name type="scientific">Paraburkholderia phenazinium</name>
    <dbReference type="NCBI Taxonomy" id="60549"/>
    <lineage>
        <taxon>Bacteria</taxon>
        <taxon>Pseudomonadati</taxon>
        <taxon>Pseudomonadota</taxon>
        <taxon>Betaproteobacteria</taxon>
        <taxon>Burkholderiales</taxon>
        <taxon>Burkholderiaceae</taxon>
        <taxon>Paraburkholderia</taxon>
    </lineage>
</organism>
<keyword evidence="1" id="KW-0472">Membrane</keyword>
<keyword evidence="1" id="KW-1133">Transmembrane helix</keyword>
<dbReference type="EMBL" id="FNCJ01000002">
    <property type="protein sequence ID" value="SDG10897.1"/>
    <property type="molecule type" value="Genomic_DNA"/>
</dbReference>
<gene>
    <name evidence="2" type="ORF">SAMN05216466_102134</name>
</gene>
<keyword evidence="1" id="KW-0812">Transmembrane</keyword>
<dbReference type="Proteomes" id="UP000199706">
    <property type="component" value="Unassembled WGS sequence"/>
</dbReference>
<protein>
    <submittedName>
        <fullName evidence="2">Uncharacterized protein</fullName>
    </submittedName>
</protein>
<name>A0A1G7RJG6_9BURK</name>
<evidence type="ECO:0000313" key="2">
    <source>
        <dbReference type="EMBL" id="SDG10897.1"/>
    </source>
</evidence>
<sequence length="94" mass="10259">MEELSAPGMNACEAAQLRARKAEEKRYWSVGIAITLLLVGLFAAALHFAAPSARANTTLCLQQFANDEHVSLEAFFQNPAQQDAFVQAMTVCSR</sequence>
<proteinExistence type="predicted"/>
<evidence type="ECO:0000313" key="3">
    <source>
        <dbReference type="Proteomes" id="UP000199706"/>
    </source>
</evidence>
<feature type="transmembrane region" description="Helical" evidence="1">
    <location>
        <begin position="27"/>
        <end position="50"/>
    </location>
</feature>
<accession>A0A1G7RJG6</accession>
<dbReference type="RefSeq" id="WP_143016509.1">
    <property type="nucleotide sequence ID" value="NZ_CADERL010000014.1"/>
</dbReference>
<evidence type="ECO:0000256" key="1">
    <source>
        <dbReference type="SAM" id="Phobius"/>
    </source>
</evidence>
<reference evidence="2 3" key="1">
    <citation type="submission" date="2016-10" db="EMBL/GenBank/DDBJ databases">
        <authorList>
            <person name="de Groot N.N."/>
        </authorList>
    </citation>
    <scope>NUCLEOTIDE SEQUENCE [LARGE SCALE GENOMIC DNA]</scope>
    <source>
        <strain evidence="2 3">LMG 2247</strain>
    </source>
</reference>